<geneLocation type="plasmid" evidence="1 2">
    <name>RPME01</name>
</geneLocation>
<keyword evidence="2" id="KW-1185">Reference proteome</keyword>
<dbReference type="AlphaFoldDB" id="A2SN99"/>
<dbReference type="EMBL" id="CP000556">
    <property type="protein sequence ID" value="ABM97038.1"/>
    <property type="molecule type" value="Genomic_DNA"/>
</dbReference>
<accession>A2SN99</accession>
<dbReference type="KEGG" id="mpt:Mpe_B0263"/>
<organism evidence="1 2">
    <name type="scientific">Methylibium petroleiphilum (strain ATCC BAA-1232 / LMG 22953 / PM1)</name>
    <dbReference type="NCBI Taxonomy" id="420662"/>
    <lineage>
        <taxon>Bacteria</taxon>
        <taxon>Pseudomonadati</taxon>
        <taxon>Pseudomonadota</taxon>
        <taxon>Betaproteobacteria</taxon>
        <taxon>Burkholderiales</taxon>
        <taxon>Sphaerotilaceae</taxon>
        <taxon>Methylibium</taxon>
    </lineage>
</organism>
<gene>
    <name evidence="1" type="ordered locus">Mpe_B0263</name>
</gene>
<dbReference type="RefSeq" id="WP_011831626.1">
    <property type="nucleotide sequence ID" value="NC_008826.1"/>
</dbReference>
<dbReference type="HOGENOM" id="CLU_1832824_0_0_4"/>
<proteinExistence type="predicted"/>
<keyword evidence="1" id="KW-0614">Plasmid</keyword>
<sequence length="140" mass="15343">MFQVPNALTRPASKAQFHRAAEAMLRSMAEDLGQTQVGIEIDSNATKTSSMGSVKMTTPSLSLEVYMDAFGPRESPRLIYRDRFGNEQARSKWLSDLDASARSNLIQELRILARNARPGTSAASQSKGGFVRKFTGLFAA</sequence>
<name>A2SN99_METPP</name>
<evidence type="ECO:0000313" key="2">
    <source>
        <dbReference type="Proteomes" id="UP000000366"/>
    </source>
</evidence>
<reference evidence="1 2" key="1">
    <citation type="journal article" date="2007" name="J. Bacteriol.">
        <title>Whole-genome analysis of the methyl tert-butyl ether-degrading beta-proteobacterium Methylibium petroleiphilum PM1.</title>
        <authorList>
            <person name="Kane S.R."/>
            <person name="Chakicherla A.Y."/>
            <person name="Chain P.S.G."/>
            <person name="Schmidt R."/>
            <person name="Shin M.W."/>
            <person name="Legler T.C."/>
            <person name="Scow K.M."/>
            <person name="Larimer F.W."/>
            <person name="Lucas S.M."/>
            <person name="Richardson P.M."/>
            <person name="Hristova K.R."/>
        </authorList>
    </citation>
    <scope>NUCLEOTIDE SEQUENCE [LARGE SCALE GENOMIC DNA]</scope>
    <source>
        <strain evidence="2">ATCC BAA-1232 / LMG 22953 / PM1</strain>
        <plasmid evidence="1 2">RPME01</plasmid>
    </source>
</reference>
<evidence type="ECO:0000313" key="1">
    <source>
        <dbReference type="EMBL" id="ABM97038.1"/>
    </source>
</evidence>
<dbReference type="Proteomes" id="UP000000366">
    <property type="component" value="Plasmid RPME01"/>
</dbReference>
<protein>
    <submittedName>
        <fullName evidence="1">Uncharacterized protein</fullName>
    </submittedName>
</protein>